<feature type="region of interest" description="Disordered" evidence="1">
    <location>
        <begin position="33"/>
        <end position="64"/>
    </location>
</feature>
<sequence length="305" mass="34399">MVCAMKIMDKDVGLSQNTQLFNNLDFNIDEEDFGEDCDEAEESSDVNSDNSVENSDRDSDQGADEDAEVFAKFIESATKEARSAEREAEILEIVSQITLTEDNQENICPIRCAAHTLQLAVLDVQNFLDKKQISIATDHLRKVGKQIIQNSVRISQAPESLLDQTETINVVILTEIEKLLSYKETISQSVSASQKTINNRFSSLSTEIDNYLPERERIDTDILKKWYSNKSISKDFWELAKVILAAPATQVMEKVNSPGRSLDYPSSNASMRPKAHYCFMNRLCHRTPSPAITRMDTPNFTPRSC</sequence>
<organism evidence="2 3">
    <name type="scientific">Smittium angustum</name>
    <dbReference type="NCBI Taxonomy" id="133377"/>
    <lineage>
        <taxon>Eukaryota</taxon>
        <taxon>Fungi</taxon>
        <taxon>Fungi incertae sedis</taxon>
        <taxon>Zoopagomycota</taxon>
        <taxon>Kickxellomycotina</taxon>
        <taxon>Harpellomycetes</taxon>
        <taxon>Harpellales</taxon>
        <taxon>Legeriomycetaceae</taxon>
        <taxon>Smittium</taxon>
    </lineage>
</organism>
<evidence type="ECO:0008006" key="4">
    <source>
        <dbReference type="Google" id="ProtNLM"/>
    </source>
</evidence>
<protein>
    <recommendedName>
        <fullName evidence="4">HAT C-terminal dimerisation domain-containing protein</fullName>
    </recommendedName>
</protein>
<dbReference type="Proteomes" id="UP000245591">
    <property type="component" value="Unassembled WGS sequence"/>
</dbReference>
<accession>A0A2U1J6W9</accession>
<comment type="caution">
    <text evidence="2">The sequence shown here is derived from an EMBL/GenBank/DDBJ whole genome shotgun (WGS) entry which is preliminary data.</text>
</comment>
<evidence type="ECO:0000313" key="2">
    <source>
        <dbReference type="EMBL" id="PWA00795.1"/>
    </source>
</evidence>
<dbReference type="AlphaFoldDB" id="A0A2U1J6W9"/>
<reference evidence="2 3" key="1">
    <citation type="journal article" date="2018" name="MBio">
        <title>Comparative Genomics Reveals the Core Gene Toolbox for the Fungus-Insect Symbiosis.</title>
        <authorList>
            <person name="Wang Y."/>
            <person name="Stata M."/>
            <person name="Wang W."/>
            <person name="Stajich J.E."/>
            <person name="White M.M."/>
            <person name="Moncalvo J.M."/>
        </authorList>
    </citation>
    <scope>NUCLEOTIDE SEQUENCE [LARGE SCALE GENOMIC DNA]</scope>
    <source>
        <strain evidence="2 3">AUS-126-30</strain>
    </source>
</reference>
<evidence type="ECO:0000313" key="3">
    <source>
        <dbReference type="Proteomes" id="UP000245591"/>
    </source>
</evidence>
<keyword evidence="3" id="KW-1185">Reference proteome</keyword>
<evidence type="ECO:0000256" key="1">
    <source>
        <dbReference type="SAM" id="MobiDB-lite"/>
    </source>
</evidence>
<proteinExistence type="predicted"/>
<dbReference type="EMBL" id="MBFU01000292">
    <property type="protein sequence ID" value="PWA00795.1"/>
    <property type="molecule type" value="Genomic_DNA"/>
</dbReference>
<feature type="compositionally biased region" description="Acidic residues" evidence="1">
    <location>
        <begin position="33"/>
        <end position="44"/>
    </location>
</feature>
<gene>
    <name evidence="2" type="ORF">BB558_003142</name>
</gene>
<name>A0A2U1J6W9_SMIAN</name>